<reference evidence="2" key="1">
    <citation type="submission" date="2022-11" db="UniProtKB">
        <authorList>
            <consortium name="WormBaseParasite"/>
        </authorList>
    </citation>
    <scope>IDENTIFICATION</scope>
</reference>
<accession>A0AC34F3R9</accession>
<dbReference type="Proteomes" id="UP000887579">
    <property type="component" value="Unplaced"/>
</dbReference>
<evidence type="ECO:0000313" key="1">
    <source>
        <dbReference type="Proteomes" id="UP000887579"/>
    </source>
</evidence>
<dbReference type="WBParaSite" id="ES5_v2.g11613.t1">
    <property type="protein sequence ID" value="ES5_v2.g11613.t1"/>
    <property type="gene ID" value="ES5_v2.g11613"/>
</dbReference>
<sequence>MNETPPPIFSISFKVTLLSSAFSLSLLSFISKNNNIIVERGRREKCSRKKRIMLSAIVNILEFSILLFAATRALVSIVNPKVQHAAYSLLFVLPISIILPIFVARAEAQSIENAEED</sequence>
<organism evidence="1 2">
    <name type="scientific">Panagrolaimus sp. ES5</name>
    <dbReference type="NCBI Taxonomy" id="591445"/>
    <lineage>
        <taxon>Eukaryota</taxon>
        <taxon>Metazoa</taxon>
        <taxon>Ecdysozoa</taxon>
        <taxon>Nematoda</taxon>
        <taxon>Chromadorea</taxon>
        <taxon>Rhabditida</taxon>
        <taxon>Tylenchina</taxon>
        <taxon>Panagrolaimomorpha</taxon>
        <taxon>Panagrolaimoidea</taxon>
        <taxon>Panagrolaimidae</taxon>
        <taxon>Panagrolaimus</taxon>
    </lineage>
</organism>
<protein>
    <submittedName>
        <fullName evidence="2">Uncharacterized protein</fullName>
    </submittedName>
</protein>
<proteinExistence type="predicted"/>
<name>A0AC34F3R9_9BILA</name>
<evidence type="ECO:0000313" key="2">
    <source>
        <dbReference type="WBParaSite" id="ES5_v2.g11613.t1"/>
    </source>
</evidence>